<keyword evidence="1" id="KW-0812">Transmembrane</keyword>
<dbReference type="STRING" id="1884381.SAMN05518846_10425"/>
<evidence type="ECO:0008006" key="4">
    <source>
        <dbReference type="Google" id="ProtNLM"/>
    </source>
</evidence>
<keyword evidence="3" id="KW-1185">Reference proteome</keyword>
<dbReference type="InterPro" id="IPR021338">
    <property type="entry name" value="DUF2953"/>
</dbReference>
<dbReference type="Pfam" id="PF11167">
    <property type="entry name" value="DUF2953"/>
    <property type="match status" value="1"/>
</dbReference>
<name>A0A1I3S376_9BACL</name>
<evidence type="ECO:0000256" key="1">
    <source>
        <dbReference type="SAM" id="Phobius"/>
    </source>
</evidence>
<evidence type="ECO:0000313" key="2">
    <source>
        <dbReference type="EMBL" id="SFJ53234.1"/>
    </source>
</evidence>
<reference evidence="3" key="1">
    <citation type="submission" date="2016-10" db="EMBL/GenBank/DDBJ databases">
        <authorList>
            <person name="Varghese N."/>
            <person name="Submissions S."/>
        </authorList>
    </citation>
    <scope>NUCLEOTIDE SEQUENCE [LARGE SCALE GENOMIC DNA]</scope>
    <source>
        <strain evidence="3">OK042</strain>
    </source>
</reference>
<sequence>MGFFVSWLIGIVLFLLLMLLITPVQIHLYYGRVGENDHIVVELSVWYRLIRRKYEIPMVFMKATEEGPEVVAKVETVQHKTKTKDKVQDLTRKQVNKWYHNYREVLERVHDMQPLFAKFLRRIHCTRLEWHTVMGAGQASETGALTGIIWAVKSMIVGAISNAISLRIIPSLSVQPVWNQAFIRTQFQCELHVILGHIFLVVFRLFIQLRKGRTRKWRTAPSEA</sequence>
<accession>A0A1I3S376</accession>
<keyword evidence="1" id="KW-0472">Membrane</keyword>
<dbReference type="AlphaFoldDB" id="A0A1I3S376"/>
<dbReference type="Proteomes" id="UP000198915">
    <property type="component" value="Unassembled WGS sequence"/>
</dbReference>
<proteinExistence type="predicted"/>
<keyword evidence="1" id="KW-1133">Transmembrane helix</keyword>
<feature type="transmembrane region" description="Helical" evidence="1">
    <location>
        <begin position="191"/>
        <end position="207"/>
    </location>
</feature>
<dbReference type="EMBL" id="FORT01000004">
    <property type="protein sequence ID" value="SFJ53234.1"/>
    <property type="molecule type" value="Genomic_DNA"/>
</dbReference>
<gene>
    <name evidence="2" type="ORF">SAMN05518846_10425</name>
</gene>
<organism evidence="2 3">
    <name type="scientific">Brevibacillus centrosporus</name>
    <dbReference type="NCBI Taxonomy" id="54910"/>
    <lineage>
        <taxon>Bacteria</taxon>
        <taxon>Bacillati</taxon>
        <taxon>Bacillota</taxon>
        <taxon>Bacilli</taxon>
        <taxon>Bacillales</taxon>
        <taxon>Paenibacillaceae</taxon>
        <taxon>Brevibacillus</taxon>
    </lineage>
</organism>
<evidence type="ECO:0000313" key="3">
    <source>
        <dbReference type="Proteomes" id="UP000198915"/>
    </source>
</evidence>
<protein>
    <recommendedName>
        <fullName evidence="4">DUF2953 domain-containing protein</fullName>
    </recommendedName>
</protein>